<evidence type="ECO:0000313" key="2">
    <source>
        <dbReference type="Proteomes" id="UP001187531"/>
    </source>
</evidence>
<keyword evidence="2" id="KW-1185">Reference proteome</keyword>
<comment type="caution">
    <text evidence="1">The sequence shown here is derived from an EMBL/GenBank/DDBJ whole genome shotgun (WGS) entry which is preliminary data.</text>
</comment>
<evidence type="ECO:0000313" key="1">
    <source>
        <dbReference type="EMBL" id="KAK2724942.1"/>
    </source>
</evidence>
<proteinExistence type="predicted"/>
<sequence>MRTRSKDTECYFCVGIYGPGHNCPAKGKTCSKCRKLNQFTKVCCSKVMNAIKNDKQSQIAETFEEDEILLYDVQQNGSKDEVFVSLNINNQTRVSFKINTRAQ</sequence>
<gene>
    <name evidence="1" type="ORF">QYM36_001407</name>
</gene>
<dbReference type="EMBL" id="JAVRJZ010000003">
    <property type="protein sequence ID" value="KAK2724942.1"/>
    <property type="molecule type" value="Genomic_DNA"/>
</dbReference>
<accession>A0AA88INK2</accession>
<dbReference type="AlphaFoldDB" id="A0AA88INK2"/>
<dbReference type="Proteomes" id="UP001187531">
    <property type="component" value="Unassembled WGS sequence"/>
</dbReference>
<name>A0AA88INK2_ARTSF</name>
<reference evidence="1" key="1">
    <citation type="submission" date="2023-07" db="EMBL/GenBank/DDBJ databases">
        <title>Chromosome-level genome assembly of Artemia franciscana.</title>
        <authorList>
            <person name="Jo E."/>
        </authorList>
    </citation>
    <scope>NUCLEOTIDE SEQUENCE</scope>
    <source>
        <tissue evidence="1">Whole body</tissue>
    </source>
</reference>
<feature type="non-terminal residue" evidence="1">
    <location>
        <position position="103"/>
    </location>
</feature>
<protein>
    <submittedName>
        <fullName evidence="1">Uncharacterized protein</fullName>
    </submittedName>
</protein>
<organism evidence="1 2">
    <name type="scientific">Artemia franciscana</name>
    <name type="common">Brine shrimp</name>
    <name type="synonym">Artemia sanfranciscana</name>
    <dbReference type="NCBI Taxonomy" id="6661"/>
    <lineage>
        <taxon>Eukaryota</taxon>
        <taxon>Metazoa</taxon>
        <taxon>Ecdysozoa</taxon>
        <taxon>Arthropoda</taxon>
        <taxon>Crustacea</taxon>
        <taxon>Branchiopoda</taxon>
        <taxon>Anostraca</taxon>
        <taxon>Artemiidae</taxon>
        <taxon>Artemia</taxon>
    </lineage>
</organism>